<evidence type="ECO:0000313" key="3">
    <source>
        <dbReference type="Proteomes" id="UP001499884"/>
    </source>
</evidence>
<feature type="region of interest" description="Disordered" evidence="1">
    <location>
        <begin position="46"/>
        <end position="65"/>
    </location>
</feature>
<protein>
    <submittedName>
        <fullName evidence="2">Uncharacterized protein</fullName>
    </submittedName>
</protein>
<proteinExistence type="predicted"/>
<evidence type="ECO:0000256" key="1">
    <source>
        <dbReference type="SAM" id="MobiDB-lite"/>
    </source>
</evidence>
<dbReference type="Proteomes" id="UP001499884">
    <property type="component" value="Unassembled WGS sequence"/>
</dbReference>
<keyword evidence="3" id="KW-1185">Reference proteome</keyword>
<comment type="caution">
    <text evidence="2">The sequence shown here is derived from an EMBL/GenBank/DDBJ whole genome shotgun (WGS) entry which is preliminary data.</text>
</comment>
<organism evidence="2 3">
    <name type="scientific">Streptomyces tremellae</name>
    <dbReference type="NCBI Taxonomy" id="1124239"/>
    <lineage>
        <taxon>Bacteria</taxon>
        <taxon>Bacillati</taxon>
        <taxon>Actinomycetota</taxon>
        <taxon>Actinomycetes</taxon>
        <taxon>Kitasatosporales</taxon>
        <taxon>Streptomycetaceae</taxon>
        <taxon>Streptomyces</taxon>
    </lineage>
</organism>
<accession>A0ABP7F325</accession>
<name>A0ABP7F325_9ACTN</name>
<dbReference type="EMBL" id="BAABEP010000016">
    <property type="protein sequence ID" value="GAA3729259.1"/>
    <property type="molecule type" value="Genomic_DNA"/>
</dbReference>
<gene>
    <name evidence="2" type="ORF">GCM10023082_28840</name>
</gene>
<reference evidence="3" key="1">
    <citation type="journal article" date="2019" name="Int. J. Syst. Evol. Microbiol.">
        <title>The Global Catalogue of Microorganisms (GCM) 10K type strain sequencing project: providing services to taxonomists for standard genome sequencing and annotation.</title>
        <authorList>
            <consortium name="The Broad Institute Genomics Platform"/>
            <consortium name="The Broad Institute Genome Sequencing Center for Infectious Disease"/>
            <person name="Wu L."/>
            <person name="Ma J."/>
        </authorList>
    </citation>
    <scope>NUCLEOTIDE SEQUENCE [LARGE SCALE GENOMIC DNA]</scope>
    <source>
        <strain evidence="3">JCM 30846</strain>
    </source>
</reference>
<sequence>MISPTVSVPASDTTDTLAPSTRCTTARMRTNLSGAERVQIARMPGARSGTMQKGGRVRRRWGDGT</sequence>
<evidence type="ECO:0000313" key="2">
    <source>
        <dbReference type="EMBL" id="GAA3729259.1"/>
    </source>
</evidence>